<proteinExistence type="predicted"/>
<dbReference type="EMBL" id="MW394388">
    <property type="protein sequence ID" value="QQV91663.1"/>
    <property type="molecule type" value="Genomic_DNA"/>
</dbReference>
<reference evidence="1 2" key="1">
    <citation type="submission" date="2020-12" db="EMBL/GenBank/DDBJ databases">
        <title>Genomic characterization of four novel bacteriophages infecting Klebsiella pneumoniae.</title>
        <authorList>
            <person name="Estrada Bonilla B."/>
            <person name="Costa A.R."/>
            <person name="van Rossum T."/>
            <person name="Hagedoorn S."/>
            <person name="Wallinga H."/>
            <person name="Xiao M."/>
            <person name="Song W."/>
            <person name="Haas P.-J."/>
            <person name="Nobrega F.L."/>
            <person name="Brouns S.J.J."/>
        </authorList>
    </citation>
    <scope>NUCLEOTIDE SEQUENCE [LARGE SCALE GENOMIC DNA]</scope>
</reference>
<keyword evidence="2" id="KW-1185">Reference proteome</keyword>
<accession>A0A7U0J4Y8</accession>
<evidence type="ECO:0000313" key="2">
    <source>
        <dbReference type="Proteomes" id="UP000596379"/>
    </source>
</evidence>
<gene>
    <name evidence="1" type="ORF">vBKpPFBKp27_038</name>
</gene>
<evidence type="ECO:0000313" key="1">
    <source>
        <dbReference type="EMBL" id="QQV91663.1"/>
    </source>
</evidence>
<protein>
    <submittedName>
        <fullName evidence="1">Uncharacterized protein</fullName>
    </submittedName>
</protein>
<dbReference type="Proteomes" id="UP000596379">
    <property type="component" value="Segment"/>
</dbReference>
<name>A0A7U0J4Y8_9CAUD</name>
<sequence length="90" mass="10932">MDLELELHRKAIKEASYPHITRRLVQDHLGHQWYVHRIEITIMGEEFYHVKSEIKGEKDKLYVLLLTMLKHIKDGGMLNLEHWKRIEYTH</sequence>
<organism evidence="1 2">
    <name type="scientific">Klebsiella phage vB_KpP_FBKp27</name>
    <dbReference type="NCBI Taxonomy" id="2801837"/>
    <lineage>
        <taxon>Viruses</taxon>
        <taxon>Duplodnaviria</taxon>
        <taxon>Heunggongvirae</taxon>
        <taxon>Uroviricota</taxon>
        <taxon>Caudoviricetes</taxon>
        <taxon>Schitoviridae</taxon>
        <taxon>Efbeekayvirus</taxon>
        <taxon>Efbeekayvirus Fbkp27</taxon>
    </lineage>
</organism>